<evidence type="ECO:0000256" key="2">
    <source>
        <dbReference type="ARBA" id="ARBA00011255"/>
    </source>
</evidence>
<dbReference type="InterPro" id="IPR010809">
    <property type="entry name" value="FliD_C"/>
</dbReference>
<protein>
    <recommendedName>
        <fullName evidence="5">Flagellar hook-associated protein 2</fullName>
        <shortName evidence="5">HAP2</shortName>
    </recommendedName>
    <alternativeName>
        <fullName evidence="5">Flagellar cap protein</fullName>
    </alternativeName>
</protein>
<accession>A0A432XYF1</accession>
<evidence type="ECO:0000256" key="3">
    <source>
        <dbReference type="ARBA" id="ARBA00023054"/>
    </source>
</evidence>
<evidence type="ECO:0000256" key="4">
    <source>
        <dbReference type="ARBA" id="ARBA00023143"/>
    </source>
</evidence>
<feature type="domain" description="Flagellar hook-associated protein 2 C-terminal" evidence="8">
    <location>
        <begin position="245"/>
        <end position="469"/>
    </location>
</feature>
<keyword evidence="10" id="KW-1185">Reference proteome</keyword>
<dbReference type="InterPro" id="IPR010810">
    <property type="entry name" value="Flagellin_hook_IN_motif"/>
</dbReference>
<dbReference type="AlphaFoldDB" id="A0A432XYF1"/>
<dbReference type="GO" id="GO:0009424">
    <property type="term" value="C:bacterial-type flagellum hook"/>
    <property type="evidence" value="ECO:0007669"/>
    <property type="project" value="UniProtKB-UniRule"/>
</dbReference>
<organism evidence="9 10">
    <name type="scientific">Idiomarina fontislapidosi</name>
    <dbReference type="NCBI Taxonomy" id="263723"/>
    <lineage>
        <taxon>Bacteria</taxon>
        <taxon>Pseudomonadati</taxon>
        <taxon>Pseudomonadota</taxon>
        <taxon>Gammaproteobacteria</taxon>
        <taxon>Alteromonadales</taxon>
        <taxon>Idiomarinaceae</taxon>
        <taxon>Idiomarina</taxon>
    </lineage>
</organism>
<evidence type="ECO:0000256" key="1">
    <source>
        <dbReference type="ARBA" id="ARBA00009764"/>
    </source>
</evidence>
<evidence type="ECO:0000256" key="5">
    <source>
        <dbReference type="RuleBase" id="RU362066"/>
    </source>
</evidence>
<dbReference type="Pfam" id="PF07195">
    <property type="entry name" value="FliD_C"/>
    <property type="match status" value="1"/>
</dbReference>
<dbReference type="EMBL" id="PIPV01000005">
    <property type="protein sequence ID" value="RUO53795.1"/>
    <property type="molecule type" value="Genomic_DNA"/>
</dbReference>
<gene>
    <name evidence="9" type="ORF">CWE25_07855</name>
</gene>
<evidence type="ECO:0000313" key="10">
    <source>
        <dbReference type="Proteomes" id="UP000287330"/>
    </source>
</evidence>
<comment type="caution">
    <text evidence="9">The sequence shown here is derived from an EMBL/GenBank/DDBJ whole genome shotgun (WGS) entry which is preliminary data.</text>
</comment>
<dbReference type="PANTHER" id="PTHR30288:SF0">
    <property type="entry name" value="FLAGELLAR HOOK-ASSOCIATED PROTEIN 2"/>
    <property type="match status" value="1"/>
</dbReference>
<name>A0A432XYF1_9GAMM</name>
<comment type="subunit">
    <text evidence="2 5">Homopentamer.</text>
</comment>
<comment type="subcellular location">
    <subcellularLocation>
        <location evidence="5">Secreted</location>
    </subcellularLocation>
    <subcellularLocation>
        <location evidence="5">Bacterial flagellum</location>
    </subcellularLocation>
</comment>
<keyword evidence="5" id="KW-0964">Secreted</keyword>
<dbReference type="GO" id="GO:0005576">
    <property type="term" value="C:extracellular region"/>
    <property type="evidence" value="ECO:0007669"/>
    <property type="project" value="UniProtKB-SubCell"/>
</dbReference>
<evidence type="ECO:0000256" key="6">
    <source>
        <dbReference type="SAM" id="MobiDB-lite"/>
    </source>
</evidence>
<evidence type="ECO:0000259" key="8">
    <source>
        <dbReference type="Pfam" id="PF07195"/>
    </source>
</evidence>
<feature type="coiled-coil region" evidence="5">
    <location>
        <begin position="428"/>
        <end position="466"/>
    </location>
</feature>
<feature type="region of interest" description="Disordered" evidence="6">
    <location>
        <begin position="73"/>
        <end position="98"/>
    </location>
</feature>
<keyword evidence="4 5" id="KW-0975">Bacterial flagellum</keyword>
<dbReference type="GO" id="GO:0007155">
    <property type="term" value="P:cell adhesion"/>
    <property type="evidence" value="ECO:0007669"/>
    <property type="project" value="InterPro"/>
</dbReference>
<evidence type="ECO:0000313" key="9">
    <source>
        <dbReference type="EMBL" id="RUO53795.1"/>
    </source>
</evidence>
<feature type="domain" description="Flagellar hook-associated protein 2 N-terminal" evidence="7">
    <location>
        <begin position="10"/>
        <end position="125"/>
    </location>
</feature>
<dbReference type="InterPro" id="IPR003481">
    <property type="entry name" value="FliD_N"/>
</dbReference>
<dbReference type="Proteomes" id="UP000287330">
    <property type="component" value="Unassembled WGS sequence"/>
</dbReference>
<keyword evidence="3 5" id="KW-0175">Coiled coil</keyword>
<dbReference type="InterPro" id="IPR040026">
    <property type="entry name" value="FliD"/>
</dbReference>
<comment type="function">
    <text evidence="5">Required for morphogenesis and for the elongation of the flagellar filament by facilitating polymerization of the flagellin monomers at the tip of growing filament. Forms a capping structure, which prevents flagellin subunits (transported through the central channel of the flagellum) from leaking out without polymerization at the distal end.</text>
</comment>
<reference evidence="10" key="1">
    <citation type="journal article" date="2018" name="Front. Microbiol.">
        <title>Genome-Based Analysis Reveals the Taxonomy and Diversity of the Family Idiomarinaceae.</title>
        <authorList>
            <person name="Liu Y."/>
            <person name="Lai Q."/>
            <person name="Shao Z."/>
        </authorList>
    </citation>
    <scope>NUCLEOTIDE SEQUENCE [LARGE SCALE GENOMIC DNA]</scope>
    <source>
        <strain evidence="10">F23</strain>
    </source>
</reference>
<dbReference type="OrthoDB" id="9810816at2"/>
<dbReference type="GO" id="GO:0071973">
    <property type="term" value="P:bacterial-type flagellum-dependent cell motility"/>
    <property type="evidence" value="ECO:0007669"/>
    <property type="project" value="TreeGrafter"/>
</dbReference>
<dbReference type="RefSeq" id="WP_110574315.1">
    <property type="nucleotide sequence ID" value="NZ_PIPV01000005.1"/>
</dbReference>
<dbReference type="Pfam" id="PF02465">
    <property type="entry name" value="FliD_N"/>
    <property type="match status" value="1"/>
</dbReference>
<comment type="similarity">
    <text evidence="1 5">Belongs to the FliD family.</text>
</comment>
<dbReference type="GO" id="GO:0009421">
    <property type="term" value="C:bacterial-type flagellum filament cap"/>
    <property type="evidence" value="ECO:0007669"/>
    <property type="project" value="InterPro"/>
</dbReference>
<evidence type="ECO:0000259" key="7">
    <source>
        <dbReference type="Pfam" id="PF02465"/>
    </source>
</evidence>
<sequence length="487" mass="51087">MAISSLGVGSGLALEELVTQLIQAERRPKLESLQERQNEVNVSLSGYSKLKSELSKVLDSLETLRSSRDMNARTAIINGVSPSSTDGGDEDDASTTPTNQYLSATASSNAAAASYEVSVEALAQGSKAKSAAFTGTDQVINSTAGTLTLATANGDSSFSINVDAGATLSDIASAINNSNDNYGVSASIINTGGANPETRLVLSSSVTGAENELVVTNDNAELDAVSTVASGAGAAGLTIAAEDQASDARLNIDGIDVYSSSNTFTNAIEGVEINAKSLSPGDPQTLEIATDKEGIKNNVKDFVEAYNKFVDESNKLTKVNVEGTSGALVGDSMIRGLSSGLNNIIGGAVASGETGFKTLYSLGLSFDSEGKLEFGDEGEAKLDEALSSDFNSVSKLFSNEDGIATQLDSYIKQYTQLGGLFDSKEDVFESQKENLTQERERFNRYMENYEKNLREEYQALDSMIGQMNQTMSALQGQLANLPGFGGS</sequence>
<dbReference type="Pfam" id="PF07196">
    <property type="entry name" value="Flagellin_IN"/>
    <property type="match status" value="1"/>
</dbReference>
<dbReference type="PANTHER" id="PTHR30288">
    <property type="entry name" value="FLAGELLAR CAP/ASSEMBLY PROTEIN FLID"/>
    <property type="match status" value="1"/>
</dbReference>
<proteinExistence type="inferred from homology"/>